<proteinExistence type="predicted"/>
<comment type="caution">
    <text evidence="1">The sequence shown here is derived from an EMBL/GenBank/DDBJ whole genome shotgun (WGS) entry which is preliminary data.</text>
</comment>
<name>X0WTQ8_9ZZZZ</name>
<dbReference type="AlphaFoldDB" id="X0WTQ8"/>
<protein>
    <submittedName>
        <fullName evidence="1">Uncharacterized protein</fullName>
    </submittedName>
</protein>
<dbReference type="EMBL" id="BARS01033885">
    <property type="protein sequence ID" value="GAG16101.1"/>
    <property type="molecule type" value="Genomic_DNA"/>
</dbReference>
<reference evidence="1" key="1">
    <citation type="journal article" date="2014" name="Front. Microbiol.">
        <title>High frequency of phylogenetically diverse reductive dehalogenase-homologous genes in deep subseafloor sedimentary metagenomes.</title>
        <authorList>
            <person name="Kawai M."/>
            <person name="Futagami T."/>
            <person name="Toyoda A."/>
            <person name="Takaki Y."/>
            <person name="Nishi S."/>
            <person name="Hori S."/>
            <person name="Arai W."/>
            <person name="Tsubouchi T."/>
            <person name="Morono Y."/>
            <person name="Uchiyama I."/>
            <person name="Ito T."/>
            <person name="Fujiyama A."/>
            <person name="Inagaki F."/>
            <person name="Takami H."/>
        </authorList>
    </citation>
    <scope>NUCLEOTIDE SEQUENCE</scope>
    <source>
        <strain evidence="1">Expedition CK06-06</strain>
    </source>
</reference>
<accession>X0WTQ8</accession>
<gene>
    <name evidence="1" type="ORF">S01H1_52427</name>
</gene>
<evidence type="ECO:0000313" key="1">
    <source>
        <dbReference type="EMBL" id="GAG16101.1"/>
    </source>
</evidence>
<sequence>MAKKSLKGKIRMETFENKIKEIFQFFRTFPGILSKLLDDLDSLEAGIHNKLKEKRNDRMRLIRDLRKIRGVIKKTIKNPLLEKSLDFSGEHQVTIANDRIDKLNTLMEKYNYDTYSEAINVLIDESFIPIEENMLREEEESAQNE</sequence>
<organism evidence="1">
    <name type="scientific">marine sediment metagenome</name>
    <dbReference type="NCBI Taxonomy" id="412755"/>
    <lineage>
        <taxon>unclassified sequences</taxon>
        <taxon>metagenomes</taxon>
        <taxon>ecological metagenomes</taxon>
    </lineage>
</organism>